<evidence type="ECO:0000256" key="3">
    <source>
        <dbReference type="SAM" id="SignalP"/>
    </source>
</evidence>
<evidence type="ECO:0000313" key="5">
    <source>
        <dbReference type="EMBL" id="PEH36515.1"/>
    </source>
</evidence>
<dbReference type="PANTHER" id="PTHR30483">
    <property type="entry name" value="LEUCINE-SPECIFIC-BINDING PROTEIN"/>
    <property type="match status" value="1"/>
</dbReference>
<dbReference type="InterPro" id="IPR051010">
    <property type="entry name" value="BCAA_transport"/>
</dbReference>
<dbReference type="Proteomes" id="UP000220629">
    <property type="component" value="Unassembled WGS sequence"/>
</dbReference>
<accession>A0A118NV26</accession>
<proteinExistence type="inferred from homology"/>
<dbReference type="Pfam" id="PF13458">
    <property type="entry name" value="Peripla_BP_6"/>
    <property type="match status" value="1"/>
</dbReference>
<feature type="domain" description="Leucine-binding protein" evidence="4">
    <location>
        <begin position="25"/>
        <end position="364"/>
    </location>
</feature>
<dbReference type="EMBL" id="CP104214">
    <property type="protein sequence ID" value="UWX70272.1"/>
    <property type="molecule type" value="Genomic_DNA"/>
</dbReference>
<dbReference type="Gene3D" id="3.40.50.2300">
    <property type="match status" value="2"/>
</dbReference>
<dbReference type="SUPFAM" id="SSF53822">
    <property type="entry name" value="Periplasmic binding protein-like I"/>
    <property type="match status" value="1"/>
</dbReference>
<evidence type="ECO:0000313" key="7">
    <source>
        <dbReference type="Proteomes" id="UP000220629"/>
    </source>
</evidence>
<reference evidence="6" key="3">
    <citation type="submission" date="2022-09" db="EMBL/GenBank/DDBJ databases">
        <title>Genomic of Burkholderia gladioli.</title>
        <authorList>
            <person name="Wu H."/>
        </authorList>
    </citation>
    <scope>NUCLEOTIDE SEQUENCE</scope>
    <source>
        <strain evidence="6">ZN-S4</strain>
    </source>
</reference>
<sequence length="385" mass="40150">MKIGTWTRAALALGLVCGVTAAFAQVRIGVTVSATGPGASLGIPEKNTVALLPKTIGGQAVSYLVLDDASDSSRAVQNARKLIDEEHVDAIVGSTITPNSLAMIDVAAQGRTPMISLAASAQIIAPMDAKRAWVFKTPQNDRLMADAIAGYMAAHGVKTVGFIGFADAYGDGWSNVFTAAAAANGLKLVASERYARNDTSVTGQVLKLLAARPDAVLIAGAGTPAALPAKTLKERGYAGKVYQTHGVANNDFLRVCGKDCDGELLPAGPMLVAEQLPDSNPVKIPALAYKAAYEGAYGAGSLSTFGGHMWDAGQMLQRAIPEALKTAKPGTPAFREALRTALENLRNVPASHGVFNTTPADHNGFDARARVMVQIVDGKWKLQAD</sequence>
<evidence type="ECO:0000259" key="4">
    <source>
        <dbReference type="Pfam" id="PF13458"/>
    </source>
</evidence>
<comment type="similarity">
    <text evidence="1">Belongs to the leucine-binding protein family.</text>
</comment>
<evidence type="ECO:0000313" key="6">
    <source>
        <dbReference type="EMBL" id="UWX70272.1"/>
    </source>
</evidence>
<dbReference type="AlphaFoldDB" id="A0A118NV26"/>
<dbReference type="CDD" id="cd06333">
    <property type="entry name" value="PBP1_ABC_RPA1789-like"/>
    <property type="match status" value="1"/>
</dbReference>
<dbReference type="PANTHER" id="PTHR30483:SF38">
    <property type="entry name" value="BLR7848 PROTEIN"/>
    <property type="match status" value="1"/>
</dbReference>
<protein>
    <submittedName>
        <fullName evidence="5 6">ABC transporter substrate-binding protein</fullName>
    </submittedName>
</protein>
<gene>
    <name evidence="5" type="ORF">CRM94_17895</name>
    <name evidence="6" type="ORF">NYZ96_00370</name>
</gene>
<dbReference type="InterPro" id="IPR028081">
    <property type="entry name" value="Leu-bd"/>
</dbReference>
<reference evidence="7" key="2">
    <citation type="submission" date="2017-09" db="EMBL/GenBank/DDBJ databases">
        <title>FDA dAtabase for Regulatory Grade micrObial Sequences (FDA-ARGOS): Supporting development and validation of Infectious Disease Dx tests.</title>
        <authorList>
            <person name="Minogue T."/>
            <person name="Wolcott M."/>
            <person name="Wasieloski L."/>
            <person name="Aguilar W."/>
            <person name="Moore D."/>
            <person name="Tallon L."/>
            <person name="Sadzewicz L."/>
            <person name="Ott S."/>
            <person name="Zhao X."/>
            <person name="Nagaraj S."/>
            <person name="Vavikolanu K."/>
            <person name="Aluvathingal J."/>
            <person name="Nadendla S."/>
            <person name="Sichtig H."/>
        </authorList>
    </citation>
    <scope>NUCLEOTIDE SEQUENCE [LARGE SCALE GENOMIC DNA]</scope>
    <source>
        <strain evidence="7">FDAARGOS_390</strain>
    </source>
</reference>
<evidence type="ECO:0000256" key="1">
    <source>
        <dbReference type="ARBA" id="ARBA00010062"/>
    </source>
</evidence>
<name>A0A118NV26_BURGA</name>
<dbReference type="RefSeq" id="WP_036035247.1">
    <property type="nucleotide sequence ID" value="NZ_CADEPP010000007.1"/>
</dbReference>
<evidence type="ECO:0000256" key="2">
    <source>
        <dbReference type="ARBA" id="ARBA00022729"/>
    </source>
</evidence>
<feature type="signal peptide" evidence="3">
    <location>
        <begin position="1"/>
        <end position="24"/>
    </location>
</feature>
<dbReference type="InterPro" id="IPR028082">
    <property type="entry name" value="Peripla_BP_I"/>
</dbReference>
<dbReference type="Proteomes" id="UP001059745">
    <property type="component" value="Chromosome 1"/>
</dbReference>
<feature type="chain" id="PRO_5011871843" evidence="3">
    <location>
        <begin position="25"/>
        <end position="385"/>
    </location>
</feature>
<reference evidence="5" key="1">
    <citation type="submission" date="2017-09" db="EMBL/GenBank/DDBJ databases">
        <title>FDA dAtabase for Regulatory Grade micrObial Sequences (FDA-ARGOS): Supporting development and validation of Infectious Disease Dx tests.</title>
        <authorList>
            <person name="Minogue T."/>
            <person name="Wolcott M."/>
            <person name="Wasieloski L."/>
            <person name="Aguilar W."/>
            <person name="Moore D."/>
            <person name="Tallon L.J."/>
            <person name="Sadzewicz L."/>
            <person name="Ott S."/>
            <person name="Zhao X."/>
            <person name="Nagaraj S."/>
            <person name="Vavikolanu K."/>
            <person name="Aluvathingal J."/>
            <person name="Nadendla S."/>
            <person name="Sichtig H."/>
        </authorList>
    </citation>
    <scope>NUCLEOTIDE SEQUENCE</scope>
    <source>
        <strain evidence="5">FDAARGOS_390</strain>
    </source>
</reference>
<dbReference type="EMBL" id="PDDY01000004">
    <property type="protein sequence ID" value="PEH36515.1"/>
    <property type="molecule type" value="Genomic_DNA"/>
</dbReference>
<keyword evidence="2 3" id="KW-0732">Signal</keyword>
<organism evidence="5 7">
    <name type="scientific">Burkholderia gladioli</name>
    <name type="common">Pseudomonas marginata</name>
    <name type="synonym">Phytomonas marginata</name>
    <dbReference type="NCBI Taxonomy" id="28095"/>
    <lineage>
        <taxon>Bacteria</taxon>
        <taxon>Pseudomonadati</taxon>
        <taxon>Pseudomonadota</taxon>
        <taxon>Betaproteobacteria</taxon>
        <taxon>Burkholderiales</taxon>
        <taxon>Burkholderiaceae</taxon>
        <taxon>Burkholderia</taxon>
    </lineage>
</organism>